<evidence type="ECO:0000313" key="6">
    <source>
        <dbReference type="Proteomes" id="UP001575181"/>
    </source>
</evidence>
<dbReference type="PANTHER" id="PTHR30258:SF1">
    <property type="entry name" value="PROTEIN TRANSPORT PROTEIN HOFB HOMOLOG"/>
    <property type="match status" value="1"/>
</dbReference>
<dbReference type="Gene3D" id="3.40.50.300">
    <property type="entry name" value="P-loop containing nucleotide triphosphate hydrolases"/>
    <property type="match status" value="1"/>
</dbReference>
<feature type="domain" description="Bacterial type II secretion system protein E" evidence="4">
    <location>
        <begin position="571"/>
        <end position="585"/>
    </location>
</feature>
<dbReference type="InterPro" id="IPR003593">
    <property type="entry name" value="AAA+_ATPase"/>
</dbReference>
<dbReference type="InterPro" id="IPR029016">
    <property type="entry name" value="GAF-like_dom_sf"/>
</dbReference>
<gene>
    <name evidence="5" type="ORF">ACERLL_07155</name>
</gene>
<dbReference type="PROSITE" id="PS00662">
    <property type="entry name" value="T2SP_E"/>
    <property type="match status" value="1"/>
</dbReference>
<keyword evidence="2" id="KW-0547">Nucleotide-binding</keyword>
<reference evidence="5 6" key="1">
    <citation type="submission" date="2024-08" db="EMBL/GenBank/DDBJ databases">
        <title>Whole-genome sequencing of halo(alkali)philic microorganisms from hypersaline lakes.</title>
        <authorList>
            <person name="Sorokin D.Y."/>
            <person name="Merkel A.Y."/>
            <person name="Messina E."/>
            <person name="Yakimov M."/>
        </authorList>
    </citation>
    <scope>NUCLEOTIDE SEQUENCE [LARGE SCALE GENOMIC DNA]</scope>
    <source>
        <strain evidence="5 6">Cl-TMA</strain>
    </source>
</reference>
<dbReference type="InterPro" id="IPR037257">
    <property type="entry name" value="T2SS_E_N_sf"/>
</dbReference>
<dbReference type="InterPro" id="IPR003018">
    <property type="entry name" value="GAF"/>
</dbReference>
<dbReference type="Gene3D" id="3.30.450.40">
    <property type="match status" value="1"/>
</dbReference>
<dbReference type="PANTHER" id="PTHR30258">
    <property type="entry name" value="TYPE II SECRETION SYSTEM PROTEIN GSPE-RELATED"/>
    <property type="match status" value="1"/>
</dbReference>
<dbReference type="InterPro" id="IPR027417">
    <property type="entry name" value="P-loop_NTPase"/>
</dbReference>
<evidence type="ECO:0000256" key="2">
    <source>
        <dbReference type="ARBA" id="ARBA00022741"/>
    </source>
</evidence>
<dbReference type="Pfam" id="PF05157">
    <property type="entry name" value="MshEN"/>
    <property type="match status" value="1"/>
</dbReference>
<dbReference type="Proteomes" id="UP001575181">
    <property type="component" value="Unassembled WGS sequence"/>
</dbReference>
<dbReference type="Gene3D" id="3.30.450.90">
    <property type="match status" value="1"/>
</dbReference>
<evidence type="ECO:0000256" key="3">
    <source>
        <dbReference type="ARBA" id="ARBA00022840"/>
    </source>
</evidence>
<comment type="caution">
    <text evidence="5">The sequence shown here is derived from an EMBL/GenBank/DDBJ whole genome shotgun (WGS) entry which is preliminary data.</text>
</comment>
<dbReference type="RefSeq" id="WP_373655382.1">
    <property type="nucleotide sequence ID" value="NZ_JBGUAW010000004.1"/>
</dbReference>
<dbReference type="Gene3D" id="3.30.300.160">
    <property type="entry name" value="Type II secretion system, protein E, N-terminal domain"/>
    <property type="match status" value="1"/>
</dbReference>
<sequence length="762" mass="84461">MAASTQKESAPAQAPANKQEYERRLNAIFRQIHDASSFDEALPHLQEEMLALLRAERMTVYQRGRHNREIVSRFKTGDEVQEIRVPVGPSSVAGYVALTKSPLLISDVYDADELKAVHEELGFDASVDARTGFRTRSMVVVPIIHGDVLLGVLQILNRQGGGSFNKTDLGRCQDLARIIGQKYRYDFRGTRGPFDHLVSRRHITQERLQEIQQEAANRKSPVVQLLLEEEELPPAVVGESLEHYYQVPYMPYDPDIEPPEELLGRFKRSYLRNNLIAPVAVEGSTVTLLLDNPNDTNRILELQSFLSGYNFDIRVSLPDEILRYLGAKVETKGPDHNLEALVGRLAEGDVEDDLDEAGDEGLVDENEPTVVQVVNRLIVDAHQLGASDIHIEPGKGNDPAAVRMRVDGVCRTVLNIPASHIQAVLARIKIMSRLDIAERRKPQDGKISVKLQGQPLELRVATVPTVNGESAVMRLLASGGALPFDKLNFQPWNHEHIQELISHPHGLFLVVGPTGSGKTTTLHGVLGELNTPERKIWTAEDPVEITQKGLQQVQVQPKIGFDFAAALRSFLRADPDVILIGEVRDKETAESAVEASLTGHMVFSTLHTNSAPETITRLLDLELDPMNFADSLLGVLAQRLMRTLCGECKEPYTPDEKEYANLSHAYGDEAFEELGLKREEITLYRAVGCSKCGNTGYKGRTGIHELLVSSPDMQKTIARSAPVAEIRDLAMQQGMRTLMQDGIAKVLAGQADFTQLRKVTAE</sequence>
<keyword evidence="6" id="KW-1185">Reference proteome</keyword>
<protein>
    <submittedName>
        <fullName evidence="5">ATPase, T2SS/T4P/T4SS family</fullName>
    </submittedName>
</protein>
<keyword evidence="3" id="KW-0067">ATP-binding</keyword>
<dbReference type="EMBL" id="JBGUAW010000004">
    <property type="protein sequence ID" value="MFA9460601.1"/>
    <property type="molecule type" value="Genomic_DNA"/>
</dbReference>
<dbReference type="SUPFAM" id="SSF160246">
    <property type="entry name" value="EspE N-terminal domain-like"/>
    <property type="match status" value="1"/>
</dbReference>
<dbReference type="Pfam" id="PF00437">
    <property type="entry name" value="T2SSE"/>
    <property type="match status" value="1"/>
</dbReference>
<comment type="similarity">
    <text evidence="1">Belongs to the GSP E family.</text>
</comment>
<evidence type="ECO:0000256" key="1">
    <source>
        <dbReference type="ARBA" id="ARBA00006611"/>
    </source>
</evidence>
<dbReference type="SMART" id="SM00382">
    <property type="entry name" value="AAA"/>
    <property type="match status" value="1"/>
</dbReference>
<evidence type="ECO:0000313" key="5">
    <source>
        <dbReference type="EMBL" id="MFA9460601.1"/>
    </source>
</evidence>
<accession>A0ABV4TVJ6</accession>
<name>A0ABV4TVJ6_9GAMM</name>
<organism evidence="5 6">
    <name type="scientific">Thiohalorhabdus methylotrophus</name>
    <dbReference type="NCBI Taxonomy" id="3242694"/>
    <lineage>
        <taxon>Bacteria</taxon>
        <taxon>Pseudomonadati</taxon>
        <taxon>Pseudomonadota</taxon>
        <taxon>Gammaproteobacteria</taxon>
        <taxon>Thiohalorhabdales</taxon>
        <taxon>Thiohalorhabdaceae</taxon>
        <taxon>Thiohalorhabdus</taxon>
    </lineage>
</organism>
<dbReference type="SUPFAM" id="SSF55781">
    <property type="entry name" value="GAF domain-like"/>
    <property type="match status" value="1"/>
</dbReference>
<proteinExistence type="inferred from homology"/>
<dbReference type="CDD" id="cd01129">
    <property type="entry name" value="PulE-GspE-like"/>
    <property type="match status" value="1"/>
</dbReference>
<dbReference type="InterPro" id="IPR007831">
    <property type="entry name" value="T2SS_GspE_N"/>
</dbReference>
<evidence type="ECO:0000259" key="4">
    <source>
        <dbReference type="PROSITE" id="PS00662"/>
    </source>
</evidence>
<dbReference type="SMART" id="SM00065">
    <property type="entry name" value="GAF"/>
    <property type="match status" value="1"/>
</dbReference>
<dbReference type="InterPro" id="IPR001482">
    <property type="entry name" value="T2SS/T4SS_dom"/>
</dbReference>
<dbReference type="SUPFAM" id="SSF52540">
    <property type="entry name" value="P-loop containing nucleoside triphosphate hydrolases"/>
    <property type="match status" value="1"/>
</dbReference>
<dbReference type="Pfam" id="PF01590">
    <property type="entry name" value="GAF"/>
    <property type="match status" value="1"/>
</dbReference>